<dbReference type="RefSeq" id="WP_077130352.1">
    <property type="nucleotide sequence ID" value="NZ_CP014263.1"/>
</dbReference>
<protein>
    <submittedName>
        <fullName evidence="1">Uncharacterized protein</fullName>
    </submittedName>
</protein>
<reference evidence="1 2" key="1">
    <citation type="submission" date="2016-01" db="EMBL/GenBank/DDBJ databases">
        <authorList>
            <person name="Oliw E.H."/>
        </authorList>
    </citation>
    <scope>NUCLEOTIDE SEQUENCE [LARGE SCALE GENOMIC DNA]</scope>
    <source>
        <strain evidence="1 2">DY10</strain>
    </source>
</reference>
<proteinExistence type="predicted"/>
<name>A0A1P9WU69_9BACT</name>
<dbReference type="KEGG" id="smon:AWR27_05950"/>
<keyword evidence="2" id="KW-1185">Reference proteome</keyword>
<dbReference type="OrthoDB" id="958439at2"/>
<sequence>MSVSATPARPGRLTCLTQNFAWSLKLDHTIEEIDQLISLLIDVQTQPDSAAIIPKATALANRLNALRQHVEYLRATHLCHENACESANLLCPCYSVRFAKYEALPNAFASLGFIFDQVRDDCYQFMTGPAGSRFI</sequence>
<organism evidence="1 2">
    <name type="scientific">Spirosoma montaniterrae</name>
    <dbReference type="NCBI Taxonomy" id="1178516"/>
    <lineage>
        <taxon>Bacteria</taxon>
        <taxon>Pseudomonadati</taxon>
        <taxon>Bacteroidota</taxon>
        <taxon>Cytophagia</taxon>
        <taxon>Cytophagales</taxon>
        <taxon>Cytophagaceae</taxon>
        <taxon>Spirosoma</taxon>
    </lineage>
</organism>
<gene>
    <name evidence="1" type="ORF">AWR27_05950</name>
</gene>
<dbReference type="Proteomes" id="UP000187941">
    <property type="component" value="Chromosome"/>
</dbReference>
<dbReference type="AlphaFoldDB" id="A0A1P9WU69"/>
<evidence type="ECO:0000313" key="1">
    <source>
        <dbReference type="EMBL" id="AQG78909.1"/>
    </source>
</evidence>
<evidence type="ECO:0000313" key="2">
    <source>
        <dbReference type="Proteomes" id="UP000187941"/>
    </source>
</evidence>
<dbReference type="EMBL" id="CP014263">
    <property type="protein sequence ID" value="AQG78909.1"/>
    <property type="molecule type" value="Genomic_DNA"/>
</dbReference>
<accession>A0A1P9WU69</accession>